<name>A0ACC0Q5W5_RHOML</name>
<dbReference type="Proteomes" id="UP001062846">
    <property type="component" value="Chromosome 1"/>
</dbReference>
<dbReference type="EMBL" id="CM046388">
    <property type="protein sequence ID" value="KAI8572841.1"/>
    <property type="molecule type" value="Genomic_DNA"/>
</dbReference>
<gene>
    <name evidence="1" type="ORF">RHMOL_Rhmol01G0231700</name>
</gene>
<evidence type="ECO:0000313" key="1">
    <source>
        <dbReference type="EMBL" id="KAI8572841.1"/>
    </source>
</evidence>
<evidence type="ECO:0000313" key="2">
    <source>
        <dbReference type="Proteomes" id="UP001062846"/>
    </source>
</evidence>
<accession>A0ACC0Q5W5</accession>
<comment type="caution">
    <text evidence="1">The sequence shown here is derived from an EMBL/GenBank/DDBJ whole genome shotgun (WGS) entry which is preliminary data.</text>
</comment>
<organism evidence="1 2">
    <name type="scientific">Rhododendron molle</name>
    <name type="common">Chinese azalea</name>
    <name type="synonym">Azalea mollis</name>
    <dbReference type="NCBI Taxonomy" id="49168"/>
    <lineage>
        <taxon>Eukaryota</taxon>
        <taxon>Viridiplantae</taxon>
        <taxon>Streptophyta</taxon>
        <taxon>Embryophyta</taxon>
        <taxon>Tracheophyta</taxon>
        <taxon>Spermatophyta</taxon>
        <taxon>Magnoliopsida</taxon>
        <taxon>eudicotyledons</taxon>
        <taxon>Gunneridae</taxon>
        <taxon>Pentapetalae</taxon>
        <taxon>asterids</taxon>
        <taxon>Ericales</taxon>
        <taxon>Ericaceae</taxon>
        <taxon>Ericoideae</taxon>
        <taxon>Rhodoreae</taxon>
        <taxon>Rhododendron</taxon>
    </lineage>
</organism>
<sequence>MPVGSSSDDTFLTLPTARFRIQILLRELGLEISSMDDVVGSRLYCCFNCRNIAALHDDIVDRNFRVKHFQFIVSELWYDELYMQ</sequence>
<protein>
    <submittedName>
        <fullName evidence="1">Uncharacterized protein</fullName>
    </submittedName>
</protein>
<keyword evidence="2" id="KW-1185">Reference proteome</keyword>
<reference evidence="1" key="1">
    <citation type="submission" date="2022-02" db="EMBL/GenBank/DDBJ databases">
        <title>Plant Genome Project.</title>
        <authorList>
            <person name="Zhang R.-G."/>
        </authorList>
    </citation>
    <scope>NUCLEOTIDE SEQUENCE</scope>
    <source>
        <strain evidence="1">AT1</strain>
    </source>
</reference>
<proteinExistence type="predicted"/>